<gene>
    <name evidence="1" type="ORF">SOCEGT47_010570</name>
</gene>
<sequence>MGALLGACAPIPRPAVLNELDHVRAGAAAAESRRHAPGAFARAEKLRREALAAFDQGDGAGAQILGEHAIAAHAHAHALSRVARAEAAEAGAKAQGADREASLSALEAEQARVAAEIEALDMRTKVARDAQPVVPSGKADPARERARLAAARSLALQARLLCGAARLLIAPEQPGTIAPAQPGTAATQAQSGTAAAVAQPGTAAAVAQPGTAAAVAQPGTAAAAAQPGTAAAQARPDTAPRDAALVTQLEEATAAIKKLDARLAEAGGPARAAPTPIDQASRARAGCLAVLTAARRAATPVSRAPGVGDALLADLSAAGTWSPVRDDRGIVVTLRGLFAGGTLTRAGEARLRDLARVSAAHPAFPVAVVVHSDRDLGEREASAWAARADAVVRALRPTQGATAGAAPQGPPIAPFLAGAAAPVVDPTGGERARNARVEVVFVTPETL</sequence>
<evidence type="ECO:0000313" key="1">
    <source>
        <dbReference type="EMBL" id="AUX20585.1"/>
    </source>
</evidence>
<proteinExistence type="predicted"/>
<reference evidence="1 2" key="1">
    <citation type="submission" date="2015-09" db="EMBL/GenBank/DDBJ databases">
        <title>Sorangium comparison.</title>
        <authorList>
            <person name="Zaburannyi N."/>
            <person name="Bunk B."/>
            <person name="Overmann J."/>
            <person name="Mueller R."/>
        </authorList>
    </citation>
    <scope>NUCLEOTIDE SEQUENCE [LARGE SCALE GENOMIC DNA]</scope>
    <source>
        <strain evidence="1 2">So ceGT47</strain>
    </source>
</reference>
<accession>A0A4P2PUZ5</accession>
<dbReference type="EMBL" id="CP012670">
    <property type="protein sequence ID" value="AUX20585.1"/>
    <property type="molecule type" value="Genomic_DNA"/>
</dbReference>
<name>A0A4P2PUZ5_SORCE</name>
<protein>
    <submittedName>
        <fullName evidence="1">Exported alanine-rich protein</fullName>
    </submittedName>
</protein>
<dbReference type="InterPro" id="IPR036737">
    <property type="entry name" value="OmpA-like_sf"/>
</dbReference>
<dbReference type="RefSeq" id="WP_242515910.1">
    <property type="nucleotide sequence ID" value="NZ_CP012670.1"/>
</dbReference>
<evidence type="ECO:0000313" key="2">
    <source>
        <dbReference type="Proteomes" id="UP000295781"/>
    </source>
</evidence>
<dbReference type="Proteomes" id="UP000295781">
    <property type="component" value="Chromosome"/>
</dbReference>
<organism evidence="1 2">
    <name type="scientific">Sorangium cellulosum</name>
    <name type="common">Polyangium cellulosum</name>
    <dbReference type="NCBI Taxonomy" id="56"/>
    <lineage>
        <taxon>Bacteria</taxon>
        <taxon>Pseudomonadati</taxon>
        <taxon>Myxococcota</taxon>
        <taxon>Polyangia</taxon>
        <taxon>Polyangiales</taxon>
        <taxon>Polyangiaceae</taxon>
        <taxon>Sorangium</taxon>
    </lineage>
</organism>
<dbReference type="AlphaFoldDB" id="A0A4P2PUZ5"/>
<dbReference type="Gene3D" id="3.30.1330.60">
    <property type="entry name" value="OmpA-like domain"/>
    <property type="match status" value="1"/>
</dbReference>